<dbReference type="CDD" id="cd12108">
    <property type="entry name" value="Hr-like"/>
    <property type="match status" value="1"/>
</dbReference>
<evidence type="ECO:0000259" key="2">
    <source>
        <dbReference type="Pfam" id="PF01814"/>
    </source>
</evidence>
<proteinExistence type="predicted"/>
<evidence type="ECO:0000313" key="4">
    <source>
        <dbReference type="Proteomes" id="UP000033647"/>
    </source>
</evidence>
<dbReference type="OrthoDB" id="10044044at2759"/>
<feature type="domain" description="Hemerythrin-like" evidence="2">
    <location>
        <begin position="89"/>
        <end position="214"/>
    </location>
</feature>
<evidence type="ECO:0000313" key="3">
    <source>
        <dbReference type="EMBL" id="KJY01319.1"/>
    </source>
</evidence>
<gene>
    <name evidence="3" type="ORF">TI39_contig297g00001</name>
</gene>
<protein>
    <recommendedName>
        <fullName evidence="2">Hemerythrin-like domain-containing protein</fullName>
    </recommendedName>
</protein>
<evidence type="ECO:0000256" key="1">
    <source>
        <dbReference type="SAM" id="MobiDB-lite"/>
    </source>
</evidence>
<dbReference type="InterPro" id="IPR012312">
    <property type="entry name" value="Hemerythrin-like"/>
</dbReference>
<comment type="caution">
    <text evidence="3">The sequence shown here is derived from an EMBL/GenBank/DDBJ whole genome shotgun (WGS) entry which is preliminary data.</text>
</comment>
<dbReference type="AlphaFoldDB" id="A0A0F4GVP3"/>
<feature type="region of interest" description="Disordered" evidence="1">
    <location>
        <begin position="48"/>
        <end position="76"/>
    </location>
</feature>
<dbReference type="InterPro" id="IPR053206">
    <property type="entry name" value="Dimeric_xanthone_biosynth"/>
</dbReference>
<feature type="compositionally biased region" description="Polar residues" evidence="1">
    <location>
        <begin position="50"/>
        <end position="67"/>
    </location>
</feature>
<organism evidence="3 4">
    <name type="scientific">Zymoseptoria brevis</name>
    <dbReference type="NCBI Taxonomy" id="1047168"/>
    <lineage>
        <taxon>Eukaryota</taxon>
        <taxon>Fungi</taxon>
        <taxon>Dikarya</taxon>
        <taxon>Ascomycota</taxon>
        <taxon>Pezizomycotina</taxon>
        <taxon>Dothideomycetes</taxon>
        <taxon>Dothideomycetidae</taxon>
        <taxon>Mycosphaerellales</taxon>
        <taxon>Mycosphaerellaceae</taxon>
        <taxon>Zymoseptoria</taxon>
    </lineage>
</organism>
<dbReference type="Proteomes" id="UP000033647">
    <property type="component" value="Unassembled WGS sequence"/>
</dbReference>
<dbReference type="STRING" id="1047168.A0A0F4GVP3"/>
<dbReference type="PANTHER" id="PTHR38048">
    <property type="entry name" value="EXPRESSED PROTEIN"/>
    <property type="match status" value="1"/>
</dbReference>
<keyword evidence="4" id="KW-1185">Reference proteome</keyword>
<accession>A0A0F4GVP3</accession>
<reference evidence="3 4" key="1">
    <citation type="submission" date="2015-03" db="EMBL/GenBank/DDBJ databases">
        <title>RNA-seq based gene annotation and comparative genomics of four Zymoseptoria species reveal species-specific pathogenicity related genes and transposable element activity.</title>
        <authorList>
            <person name="Grandaubert J."/>
            <person name="Bhattacharyya A."/>
            <person name="Stukenbrock E.H."/>
        </authorList>
    </citation>
    <scope>NUCLEOTIDE SEQUENCE [LARGE SCALE GENOMIC DNA]</scope>
    <source>
        <strain evidence="3 4">Zb18110</strain>
    </source>
</reference>
<name>A0A0F4GVP3_9PEZI</name>
<sequence>MQRSICKFLTTCSTSVYTTRLSNIYIRDSWRPASTISIVASRHFHHSSREVNMSNETSKDVSNTQATEMEEKSLPKLSTQDHKIYNRLSERMDMFHEHFRQTWTTLFTACSTGRRPAGMSIRQFLSLGDSFCRMLEMHHGIEEQHIFPLLARKMPQFQKSHELLTQHVVIHKGLDELDAYLVACKSGERELRLEEMKGVMDGFGTVLWEHMDDEVRALRAENMSQFWTREEMARLPI</sequence>
<dbReference type="Gene3D" id="1.20.120.520">
    <property type="entry name" value="nmb1532 protein domain like"/>
    <property type="match status" value="1"/>
</dbReference>
<dbReference type="Pfam" id="PF01814">
    <property type="entry name" value="Hemerythrin"/>
    <property type="match status" value="1"/>
</dbReference>
<dbReference type="EMBL" id="LAFY01000289">
    <property type="protein sequence ID" value="KJY01319.1"/>
    <property type="molecule type" value="Genomic_DNA"/>
</dbReference>
<dbReference type="PANTHER" id="PTHR38048:SF1">
    <property type="entry name" value="HEMERYTHRIN-LIKE DOMAIN-CONTAINING PROTEIN"/>
    <property type="match status" value="1"/>
</dbReference>